<evidence type="ECO:0000313" key="2">
    <source>
        <dbReference type="Proteomes" id="UP001217083"/>
    </source>
</evidence>
<protein>
    <submittedName>
        <fullName evidence="1">Uncharacterized protein</fullName>
    </submittedName>
</protein>
<evidence type="ECO:0000313" key="1">
    <source>
        <dbReference type="EMBL" id="MDF0708750.1"/>
    </source>
</evidence>
<name>A0ABT5XS77_9FLAO</name>
<reference evidence="1 2" key="1">
    <citation type="submission" date="2023-03" db="EMBL/GenBank/DDBJ databases">
        <title>Muricauda XX sp. nov. and Muricauda XXX sp. nov., two novel species isolated from Okinawa Trough.</title>
        <authorList>
            <person name="Cao W."/>
            <person name="Deng X."/>
        </authorList>
    </citation>
    <scope>NUCLEOTIDE SEQUENCE [LARGE SCALE GENOMIC DNA]</scope>
    <source>
        <strain evidence="1 2">81s02</strain>
    </source>
</reference>
<dbReference type="RefSeq" id="WP_258537761.1">
    <property type="nucleotide sequence ID" value="NZ_JARFVA010000007.1"/>
</dbReference>
<comment type="caution">
    <text evidence="1">The sequence shown here is derived from an EMBL/GenBank/DDBJ whole genome shotgun (WGS) entry which is preliminary data.</text>
</comment>
<organism evidence="1 2">
    <name type="scientific">Flagellimonas okinawensis</name>
    <dbReference type="NCBI Taxonomy" id="3031324"/>
    <lineage>
        <taxon>Bacteria</taxon>
        <taxon>Pseudomonadati</taxon>
        <taxon>Bacteroidota</taxon>
        <taxon>Flavobacteriia</taxon>
        <taxon>Flavobacteriales</taxon>
        <taxon>Flavobacteriaceae</taxon>
        <taxon>Flagellimonas</taxon>
    </lineage>
</organism>
<keyword evidence="2" id="KW-1185">Reference proteome</keyword>
<dbReference type="Proteomes" id="UP001217083">
    <property type="component" value="Unassembled WGS sequence"/>
</dbReference>
<sequence>MAKSTYISENLNEDRIALLKYLEDLEILYLHLKELTVQLP</sequence>
<gene>
    <name evidence="1" type="ORF">PY091_16145</name>
</gene>
<dbReference type="EMBL" id="JARFVA010000007">
    <property type="protein sequence ID" value="MDF0708750.1"/>
    <property type="molecule type" value="Genomic_DNA"/>
</dbReference>
<proteinExistence type="predicted"/>
<accession>A0ABT5XS77</accession>